<organism evidence="1 2">
    <name type="scientific">Flavisolibacter ginsengisoli DSM 18119</name>
    <dbReference type="NCBI Taxonomy" id="1121884"/>
    <lineage>
        <taxon>Bacteria</taxon>
        <taxon>Pseudomonadati</taxon>
        <taxon>Bacteroidota</taxon>
        <taxon>Chitinophagia</taxon>
        <taxon>Chitinophagales</taxon>
        <taxon>Chitinophagaceae</taxon>
        <taxon>Flavisolibacter</taxon>
    </lineage>
</organism>
<name>A0A1M4UB12_9BACT</name>
<dbReference type="AlphaFoldDB" id="A0A1M4UB12"/>
<sequence>MNVRKDKKRISTIVLLEANERIIEGCADFSKNSRRGYQLSLEVE</sequence>
<keyword evidence="2" id="KW-1185">Reference proteome</keyword>
<evidence type="ECO:0000313" key="1">
    <source>
        <dbReference type="EMBL" id="SHE53828.1"/>
    </source>
</evidence>
<protein>
    <submittedName>
        <fullName evidence="1">Uncharacterized protein</fullName>
    </submittedName>
</protein>
<accession>A0A1M4UB12</accession>
<reference evidence="1 2" key="1">
    <citation type="submission" date="2016-11" db="EMBL/GenBank/DDBJ databases">
        <authorList>
            <person name="Jaros S."/>
            <person name="Januszkiewicz K."/>
            <person name="Wedrychowicz H."/>
        </authorList>
    </citation>
    <scope>NUCLEOTIDE SEQUENCE [LARGE SCALE GENOMIC DNA]</scope>
    <source>
        <strain evidence="1 2">DSM 18119</strain>
    </source>
</reference>
<evidence type="ECO:0000313" key="2">
    <source>
        <dbReference type="Proteomes" id="UP000184048"/>
    </source>
</evidence>
<dbReference type="Proteomes" id="UP000184048">
    <property type="component" value="Unassembled WGS sequence"/>
</dbReference>
<gene>
    <name evidence="1" type="ORF">SAMN02745131_00586</name>
</gene>
<dbReference type="EMBL" id="FQUU01000002">
    <property type="protein sequence ID" value="SHE53828.1"/>
    <property type="molecule type" value="Genomic_DNA"/>
</dbReference>
<proteinExistence type="predicted"/>